<name>A0ABY4EQD6_9BACI</name>
<accession>A0ABY4EQD6</accession>
<reference evidence="1 2" key="1">
    <citation type="submission" date="2022-04" db="EMBL/GenBank/DDBJ databases">
        <title>Gracilibacillus sp. isolated from saltern.</title>
        <authorList>
            <person name="Won M."/>
            <person name="Lee C.-M."/>
            <person name="Woen H.-Y."/>
            <person name="Kwon S.-W."/>
        </authorList>
    </citation>
    <scope>NUCLEOTIDE SEQUENCE [LARGE SCALE GENOMIC DNA]</scope>
    <source>
        <strain evidence="1 2">SSWR10-1</strain>
    </source>
</reference>
<sequence>MFFFDQEGNERTIADIVPCQQHLHLWTGKVKSGFTVLGEEVQVETVCSPATDAIAVTVSSPLLVKAQIGVQMRFPNPNMRDREWEKTTDMSWDVNGHLTTLRLKDNQAMIERTLDDTTYYVQWDWNAGTLEECKPHLFRLHPSTSTLTFTMHFYKEKKSIQTVEDIIETSRKHWKAFWELGAFISFEGSSDKRAEELERRVVLSQYLLAVHSGGSVPPQETGFMYNSWFGKFHLEMHWWHASHFPMWGRNEILKKSLYWYIKILPKAYQLADYQGFEGARWPKMIGIEGNQTPSPIAPGLIWQQPHPIALAELCYQCEKDQKFLEEFEEIVFATAEFMVSFPNYDKQTETYQLGPGLIPAQENHLMEDTVNPTYELEYWHYGLGIAIEWMNRLGRTIPEKWLEVRSKMALPSVENDVYLAHRDCKHTFTEKNHDHPSMVAAYGILPGALIDWTVMNNTLQKVQNEWQWDTAWGWDFPMCAMTAARMGNSALAIDFLLMNQVKNTYLINGHNYQHDKLTAYLPGNGGLLTAVAMMATKWGFPNGWKVEYENLKGLLS</sequence>
<gene>
    <name evidence="1" type="ORF">MUN88_11150</name>
</gene>
<dbReference type="Proteomes" id="UP000831782">
    <property type="component" value="Chromosome"/>
</dbReference>
<keyword evidence="2" id="KW-1185">Reference proteome</keyword>
<proteinExistence type="predicted"/>
<dbReference type="GO" id="GO:0016787">
    <property type="term" value="F:hydrolase activity"/>
    <property type="evidence" value="ECO:0007669"/>
    <property type="project" value="UniProtKB-KW"/>
</dbReference>
<evidence type="ECO:0000313" key="1">
    <source>
        <dbReference type="EMBL" id="UOQ46660.1"/>
    </source>
</evidence>
<keyword evidence="1" id="KW-0378">Hydrolase</keyword>
<dbReference type="InterPro" id="IPR008928">
    <property type="entry name" value="6-hairpin_glycosidase_sf"/>
</dbReference>
<dbReference type="EMBL" id="CP095072">
    <property type="protein sequence ID" value="UOQ46660.1"/>
    <property type="molecule type" value="Genomic_DNA"/>
</dbReference>
<evidence type="ECO:0000313" key="2">
    <source>
        <dbReference type="Proteomes" id="UP000831782"/>
    </source>
</evidence>
<dbReference type="Gene3D" id="1.50.10.10">
    <property type="match status" value="1"/>
</dbReference>
<dbReference type="RefSeq" id="WP_244715004.1">
    <property type="nucleotide sequence ID" value="NZ_CP095072.1"/>
</dbReference>
<protein>
    <submittedName>
        <fullName evidence="1">Glycoside hydrolase family 65</fullName>
    </submittedName>
</protein>
<dbReference type="InterPro" id="IPR012341">
    <property type="entry name" value="6hp_glycosidase-like_sf"/>
</dbReference>
<organism evidence="1 2">
    <name type="scientific">Gracilibacillus caseinilyticus</name>
    <dbReference type="NCBI Taxonomy" id="2932256"/>
    <lineage>
        <taxon>Bacteria</taxon>
        <taxon>Bacillati</taxon>
        <taxon>Bacillota</taxon>
        <taxon>Bacilli</taxon>
        <taxon>Bacillales</taxon>
        <taxon>Bacillaceae</taxon>
        <taxon>Gracilibacillus</taxon>
    </lineage>
</organism>
<dbReference type="SUPFAM" id="SSF48208">
    <property type="entry name" value="Six-hairpin glycosidases"/>
    <property type="match status" value="1"/>
</dbReference>